<organism evidence="1 2">
    <name type="scientific">Gigaspora margarita</name>
    <dbReference type="NCBI Taxonomy" id="4874"/>
    <lineage>
        <taxon>Eukaryota</taxon>
        <taxon>Fungi</taxon>
        <taxon>Fungi incertae sedis</taxon>
        <taxon>Mucoromycota</taxon>
        <taxon>Glomeromycotina</taxon>
        <taxon>Glomeromycetes</taxon>
        <taxon>Diversisporales</taxon>
        <taxon>Gigasporaceae</taxon>
        <taxon>Gigaspora</taxon>
    </lineage>
</organism>
<keyword evidence="2" id="KW-1185">Reference proteome</keyword>
<evidence type="ECO:0000313" key="1">
    <source>
        <dbReference type="EMBL" id="CAG8829821.1"/>
    </source>
</evidence>
<reference evidence="1 2" key="1">
    <citation type="submission" date="2021-06" db="EMBL/GenBank/DDBJ databases">
        <authorList>
            <person name="Kallberg Y."/>
            <person name="Tangrot J."/>
            <person name="Rosling A."/>
        </authorList>
    </citation>
    <scope>NUCLEOTIDE SEQUENCE [LARGE SCALE GENOMIC DNA]</scope>
    <source>
        <strain evidence="1 2">120-4 pot B 10/14</strain>
    </source>
</reference>
<sequence>MNNPDMDNNIKLALDKIFRNLEMQRMNDDQKDLESLKRVSKNIADLIKNINK</sequence>
<feature type="non-terminal residue" evidence="1">
    <location>
        <position position="52"/>
    </location>
</feature>
<dbReference type="Proteomes" id="UP000789901">
    <property type="component" value="Unassembled WGS sequence"/>
</dbReference>
<gene>
    <name evidence="1" type="ORF">GMARGA_LOCUS30086</name>
</gene>
<accession>A0ABN7WF65</accession>
<comment type="caution">
    <text evidence="1">The sequence shown here is derived from an EMBL/GenBank/DDBJ whole genome shotgun (WGS) entry which is preliminary data.</text>
</comment>
<evidence type="ECO:0000313" key="2">
    <source>
        <dbReference type="Proteomes" id="UP000789901"/>
    </source>
</evidence>
<protein>
    <submittedName>
        <fullName evidence="1">41462_t:CDS:1</fullName>
    </submittedName>
</protein>
<proteinExistence type="predicted"/>
<name>A0ABN7WF65_GIGMA</name>
<dbReference type="EMBL" id="CAJVQB010041749">
    <property type="protein sequence ID" value="CAG8829821.1"/>
    <property type="molecule type" value="Genomic_DNA"/>
</dbReference>